<gene>
    <name evidence="8" type="primary">lpxA</name>
    <name evidence="10" type="ORF">ENR23_05560</name>
</gene>
<evidence type="ECO:0000256" key="2">
    <source>
        <dbReference type="ARBA" id="ARBA00022516"/>
    </source>
</evidence>
<dbReference type="InterPro" id="IPR037157">
    <property type="entry name" value="Acetyltransf_C_sf"/>
</dbReference>
<dbReference type="InterPro" id="IPR029098">
    <property type="entry name" value="Acetyltransf_C"/>
</dbReference>
<dbReference type="CDD" id="cd03351">
    <property type="entry name" value="LbH_UDP-GlcNAc_AT"/>
    <property type="match status" value="1"/>
</dbReference>
<dbReference type="InterPro" id="IPR001451">
    <property type="entry name" value="Hexapep"/>
</dbReference>
<keyword evidence="2 8" id="KW-0444">Lipid biosynthesis</keyword>
<evidence type="ECO:0000256" key="7">
    <source>
        <dbReference type="ARBA" id="ARBA00023315"/>
    </source>
</evidence>
<comment type="pathway">
    <text evidence="8">Glycolipid biosynthesis; lipid IV(A) biosynthesis; lipid IV(A) from (3R)-3-hydroxytetradecanoyl-[acyl-carrier-protein] and UDP-N-acetyl-alpha-D-glucosamine: step 1/6.</text>
</comment>
<comment type="subunit">
    <text evidence="8">Homotrimer.</text>
</comment>
<evidence type="ECO:0000256" key="1">
    <source>
        <dbReference type="ARBA" id="ARBA00022490"/>
    </source>
</evidence>
<accession>A0A832I190</accession>
<comment type="function">
    <text evidence="8">Involved in the biosynthesis of lipid A, a phosphorylated glycolipid that anchors the lipopolysaccharide to the outer membrane of the cell.</text>
</comment>
<evidence type="ECO:0000256" key="5">
    <source>
        <dbReference type="ARBA" id="ARBA00022737"/>
    </source>
</evidence>
<keyword evidence="5 8" id="KW-0677">Repeat</keyword>
<keyword evidence="7 8" id="KW-0012">Acyltransferase</keyword>
<keyword evidence="3 8" id="KW-0441">Lipid A biosynthesis</keyword>
<evidence type="ECO:0000256" key="3">
    <source>
        <dbReference type="ARBA" id="ARBA00022556"/>
    </source>
</evidence>
<dbReference type="PANTHER" id="PTHR43480:SF1">
    <property type="entry name" value="ACYL-[ACYL-CARRIER-PROTEIN]--UDP-N-ACETYLGLUCOSAMINE O-ACYLTRANSFERASE, MITOCHONDRIAL-RELATED"/>
    <property type="match status" value="1"/>
</dbReference>
<evidence type="ECO:0000259" key="9">
    <source>
        <dbReference type="Pfam" id="PF13720"/>
    </source>
</evidence>
<evidence type="ECO:0000256" key="6">
    <source>
        <dbReference type="ARBA" id="ARBA00023098"/>
    </source>
</evidence>
<proteinExistence type="inferred from homology"/>
<keyword evidence="4 8" id="KW-0808">Transferase</keyword>
<comment type="similarity">
    <text evidence="8">Belongs to the transferase hexapeptide repeat family. LpxA subfamily.</text>
</comment>
<keyword evidence="6 8" id="KW-0443">Lipid metabolism</keyword>
<dbReference type="AlphaFoldDB" id="A0A832I190"/>
<comment type="catalytic activity">
    <reaction evidence="8">
        <text>a (3R)-hydroxyacyl-[ACP] + UDP-N-acetyl-alpha-D-glucosamine = a UDP-3-O-[(3R)-3-hydroxyacyl]-N-acetyl-alpha-D-glucosamine + holo-[ACP]</text>
        <dbReference type="Rhea" id="RHEA:67812"/>
        <dbReference type="Rhea" id="RHEA-COMP:9685"/>
        <dbReference type="Rhea" id="RHEA-COMP:9945"/>
        <dbReference type="ChEBI" id="CHEBI:57705"/>
        <dbReference type="ChEBI" id="CHEBI:64479"/>
        <dbReference type="ChEBI" id="CHEBI:78827"/>
        <dbReference type="ChEBI" id="CHEBI:173225"/>
        <dbReference type="EC" id="2.3.1.129"/>
    </reaction>
</comment>
<dbReference type="SUPFAM" id="SSF51161">
    <property type="entry name" value="Trimeric LpxA-like enzymes"/>
    <property type="match status" value="1"/>
</dbReference>
<dbReference type="Pfam" id="PF13720">
    <property type="entry name" value="Acetyltransf_11"/>
    <property type="match status" value="1"/>
</dbReference>
<dbReference type="InterPro" id="IPR018357">
    <property type="entry name" value="Hexapep_transf_CS"/>
</dbReference>
<dbReference type="GO" id="GO:0009245">
    <property type="term" value="P:lipid A biosynthetic process"/>
    <property type="evidence" value="ECO:0007669"/>
    <property type="project" value="UniProtKB-UniRule"/>
</dbReference>
<evidence type="ECO:0000256" key="4">
    <source>
        <dbReference type="ARBA" id="ARBA00022679"/>
    </source>
</evidence>
<dbReference type="PIRSF" id="PIRSF000456">
    <property type="entry name" value="UDP-GlcNAc_acltr"/>
    <property type="match status" value="1"/>
</dbReference>
<dbReference type="GO" id="GO:0005737">
    <property type="term" value="C:cytoplasm"/>
    <property type="evidence" value="ECO:0007669"/>
    <property type="project" value="UniProtKB-SubCell"/>
</dbReference>
<dbReference type="Gene3D" id="1.20.1180.10">
    <property type="entry name" value="Udp N-acetylglucosamine O-acyltransferase, C-terminal domain"/>
    <property type="match status" value="1"/>
</dbReference>
<keyword evidence="1 8" id="KW-0963">Cytoplasm</keyword>
<dbReference type="NCBIfam" id="TIGR01852">
    <property type="entry name" value="lipid_A_lpxA"/>
    <property type="match status" value="1"/>
</dbReference>
<dbReference type="NCBIfam" id="NF003657">
    <property type="entry name" value="PRK05289.1"/>
    <property type="match status" value="1"/>
</dbReference>
<dbReference type="GO" id="GO:0016020">
    <property type="term" value="C:membrane"/>
    <property type="evidence" value="ECO:0007669"/>
    <property type="project" value="GOC"/>
</dbReference>
<sequence length="259" mass="27230">MTATRIHPAAHVDERAHLGVGVHVGPGAVIGPDVRIGARTEIGSHVLVTGRTTLGADCVVHHGAAVGGPPQDLKYAGAPSYLVVGDHTVIREFATLHVATEPEGTTRVGSHCLIMAYAHVAHDCVVGDRVILANAVQMAGVVTVEDWAIVGGATVIHQFVRIGRHSMIGGGSRIAQDVAPYTKTAGSPPRNAGINTIGLERRGFSREAIAALERAYRIVYRQGLTAADAVARLRAELAGVPEVEHLARFIETSVRGITR</sequence>
<feature type="domain" description="UDP N-acetylglucosamine O-acyltransferase C-terminal" evidence="9">
    <location>
        <begin position="177"/>
        <end position="257"/>
    </location>
</feature>
<dbReference type="UniPathway" id="UPA00359">
    <property type="reaction ID" value="UER00477"/>
</dbReference>
<dbReference type="PROSITE" id="PS00101">
    <property type="entry name" value="HEXAPEP_TRANSFERASES"/>
    <property type="match status" value="2"/>
</dbReference>
<reference evidence="10" key="1">
    <citation type="journal article" date="2020" name="mSystems">
        <title>Genome- and Community-Level Interaction Insights into Carbon Utilization and Element Cycling Functions of Hydrothermarchaeota in Hydrothermal Sediment.</title>
        <authorList>
            <person name="Zhou Z."/>
            <person name="Liu Y."/>
            <person name="Xu W."/>
            <person name="Pan J."/>
            <person name="Luo Z.H."/>
            <person name="Li M."/>
        </authorList>
    </citation>
    <scope>NUCLEOTIDE SEQUENCE [LARGE SCALE GENOMIC DNA]</scope>
    <source>
        <strain evidence="10">SpSt-381</strain>
    </source>
</reference>
<dbReference type="PANTHER" id="PTHR43480">
    <property type="entry name" value="ACYL-[ACYL-CARRIER-PROTEIN]--UDP-N-ACETYLGLUCOSAMINE O-ACYLTRANSFERASE"/>
    <property type="match status" value="1"/>
</dbReference>
<dbReference type="EMBL" id="DSQF01000012">
    <property type="protein sequence ID" value="HGZ42886.1"/>
    <property type="molecule type" value="Genomic_DNA"/>
</dbReference>
<evidence type="ECO:0000256" key="8">
    <source>
        <dbReference type="HAMAP-Rule" id="MF_00387"/>
    </source>
</evidence>
<dbReference type="InterPro" id="IPR011004">
    <property type="entry name" value="Trimer_LpxA-like_sf"/>
</dbReference>
<dbReference type="Gene3D" id="2.160.10.10">
    <property type="entry name" value="Hexapeptide repeat proteins"/>
    <property type="match status" value="1"/>
</dbReference>
<organism evidence="10">
    <name type="scientific">Eiseniibacteriota bacterium</name>
    <dbReference type="NCBI Taxonomy" id="2212470"/>
    <lineage>
        <taxon>Bacteria</taxon>
        <taxon>Candidatus Eiseniibacteriota</taxon>
    </lineage>
</organism>
<dbReference type="GO" id="GO:0008780">
    <property type="term" value="F:acyl-[acyl-carrier-protein]-UDP-N-acetylglucosamine O-acyltransferase activity"/>
    <property type="evidence" value="ECO:0007669"/>
    <property type="project" value="UniProtKB-UniRule"/>
</dbReference>
<dbReference type="HAMAP" id="MF_00387">
    <property type="entry name" value="LpxA"/>
    <property type="match status" value="1"/>
</dbReference>
<name>A0A832I190_UNCEI</name>
<dbReference type="InterPro" id="IPR010137">
    <property type="entry name" value="Lipid_A_LpxA"/>
</dbReference>
<comment type="caution">
    <text evidence="10">The sequence shown here is derived from an EMBL/GenBank/DDBJ whole genome shotgun (WGS) entry which is preliminary data.</text>
</comment>
<comment type="subcellular location">
    <subcellularLocation>
        <location evidence="8">Cytoplasm</location>
    </subcellularLocation>
</comment>
<protein>
    <recommendedName>
        <fullName evidence="8">Acyl-[acyl-carrier-protein]--UDP-N-acetylglucosamine O-acyltransferase</fullName>
        <shortName evidence="8">UDP-N-acetylglucosamine acyltransferase</shortName>
        <ecNumber evidence="8">2.3.1.129</ecNumber>
    </recommendedName>
</protein>
<dbReference type="EC" id="2.3.1.129" evidence="8"/>
<dbReference type="Pfam" id="PF00132">
    <property type="entry name" value="Hexapep"/>
    <property type="match status" value="2"/>
</dbReference>
<evidence type="ECO:0000313" key="10">
    <source>
        <dbReference type="EMBL" id="HGZ42886.1"/>
    </source>
</evidence>